<name>A0ABV3GJ02_MICGL</name>
<proteinExistence type="predicted"/>
<dbReference type="EMBL" id="JBFALK010000013">
    <property type="protein sequence ID" value="MEV0971497.1"/>
    <property type="molecule type" value="Genomic_DNA"/>
</dbReference>
<keyword evidence="3" id="KW-1185">Reference proteome</keyword>
<feature type="chain" id="PRO_5047301386" description="Secreted protein" evidence="1">
    <location>
        <begin position="29"/>
        <end position="179"/>
    </location>
</feature>
<comment type="caution">
    <text evidence="2">The sequence shown here is derived from an EMBL/GenBank/DDBJ whole genome shotgun (WGS) entry which is preliminary data.</text>
</comment>
<reference evidence="2 3" key="1">
    <citation type="submission" date="2024-06" db="EMBL/GenBank/DDBJ databases">
        <title>The Natural Products Discovery Center: Release of the First 8490 Sequenced Strains for Exploring Actinobacteria Biosynthetic Diversity.</title>
        <authorList>
            <person name="Kalkreuter E."/>
            <person name="Kautsar S.A."/>
            <person name="Yang D."/>
            <person name="Bader C.D."/>
            <person name="Teijaro C.N."/>
            <person name="Fluegel L."/>
            <person name="Davis C.M."/>
            <person name="Simpson J.R."/>
            <person name="Lauterbach L."/>
            <person name="Steele A.D."/>
            <person name="Gui C."/>
            <person name="Meng S."/>
            <person name="Li G."/>
            <person name="Viehrig K."/>
            <person name="Ye F."/>
            <person name="Su P."/>
            <person name="Kiefer A.F."/>
            <person name="Nichols A."/>
            <person name="Cepeda A.J."/>
            <person name="Yan W."/>
            <person name="Fan B."/>
            <person name="Jiang Y."/>
            <person name="Adhikari A."/>
            <person name="Zheng C.-J."/>
            <person name="Schuster L."/>
            <person name="Cowan T.M."/>
            <person name="Smanski M.J."/>
            <person name="Chevrette M.G."/>
            <person name="De Carvalho L.P.S."/>
            <person name="Shen B."/>
        </authorList>
    </citation>
    <scope>NUCLEOTIDE SEQUENCE [LARGE SCALE GENOMIC DNA]</scope>
    <source>
        <strain evidence="2 3">NPDC050100</strain>
    </source>
</reference>
<feature type="signal peptide" evidence="1">
    <location>
        <begin position="1"/>
        <end position="28"/>
    </location>
</feature>
<dbReference type="RefSeq" id="WP_061256223.1">
    <property type="nucleotide sequence ID" value="NZ_JBFALK010000013.1"/>
</dbReference>
<accession>A0ABV3GJ02</accession>
<keyword evidence="1" id="KW-0732">Signal</keyword>
<evidence type="ECO:0000256" key="1">
    <source>
        <dbReference type="SAM" id="SignalP"/>
    </source>
</evidence>
<evidence type="ECO:0000313" key="3">
    <source>
        <dbReference type="Proteomes" id="UP001551675"/>
    </source>
</evidence>
<gene>
    <name evidence="2" type="ORF">AB0I59_23000</name>
</gene>
<organism evidence="2 3">
    <name type="scientific">Microtetraspora glauca</name>
    <dbReference type="NCBI Taxonomy" id="1996"/>
    <lineage>
        <taxon>Bacteria</taxon>
        <taxon>Bacillati</taxon>
        <taxon>Actinomycetota</taxon>
        <taxon>Actinomycetes</taxon>
        <taxon>Streptosporangiales</taxon>
        <taxon>Streptosporangiaceae</taxon>
        <taxon>Microtetraspora</taxon>
    </lineage>
</organism>
<evidence type="ECO:0000313" key="2">
    <source>
        <dbReference type="EMBL" id="MEV0971497.1"/>
    </source>
</evidence>
<sequence>MRRSVRNILGLAAAAATIAVGIPAFSTAAGASTLGASTTASPHSFDYDGYWGSYWSSNRLARAKGYIDVNYTDDESNRVRITGKLWDLDRRTYAQGGKCAYIRFRVQSWEDEENDWSSTFKSYKYCGGGSYKQFSFWRYDVAQVQAQVCQIGLYSNYPTRCGYWNDLYNAYDEDYNYEF</sequence>
<dbReference type="Proteomes" id="UP001551675">
    <property type="component" value="Unassembled WGS sequence"/>
</dbReference>
<protein>
    <recommendedName>
        <fullName evidence="4">Secreted protein</fullName>
    </recommendedName>
</protein>
<evidence type="ECO:0008006" key="4">
    <source>
        <dbReference type="Google" id="ProtNLM"/>
    </source>
</evidence>